<keyword evidence="3" id="KW-1185">Reference proteome</keyword>
<evidence type="ECO:0000256" key="1">
    <source>
        <dbReference type="SAM" id="MobiDB-lite"/>
    </source>
</evidence>
<protein>
    <submittedName>
        <fullName evidence="2">Uncharacterized protein</fullName>
    </submittedName>
</protein>
<dbReference type="AlphaFoldDB" id="A0A9Q1FHA6"/>
<name>A0A9Q1FHA6_SYNKA</name>
<evidence type="ECO:0000313" key="3">
    <source>
        <dbReference type="Proteomes" id="UP001152622"/>
    </source>
</evidence>
<dbReference type="EMBL" id="JAINUF010000005">
    <property type="protein sequence ID" value="KAJ8358843.1"/>
    <property type="molecule type" value="Genomic_DNA"/>
</dbReference>
<gene>
    <name evidence="2" type="ORF">SKAU_G00153680</name>
</gene>
<proteinExistence type="predicted"/>
<comment type="caution">
    <text evidence="2">The sequence shown here is derived from an EMBL/GenBank/DDBJ whole genome shotgun (WGS) entry which is preliminary data.</text>
</comment>
<dbReference type="Proteomes" id="UP001152622">
    <property type="component" value="Chromosome 5"/>
</dbReference>
<feature type="compositionally biased region" description="Basic residues" evidence="1">
    <location>
        <begin position="99"/>
        <end position="116"/>
    </location>
</feature>
<evidence type="ECO:0000313" key="2">
    <source>
        <dbReference type="EMBL" id="KAJ8358843.1"/>
    </source>
</evidence>
<reference evidence="2" key="1">
    <citation type="journal article" date="2023" name="Science">
        <title>Genome structures resolve the early diversification of teleost fishes.</title>
        <authorList>
            <person name="Parey E."/>
            <person name="Louis A."/>
            <person name="Montfort J."/>
            <person name="Bouchez O."/>
            <person name="Roques C."/>
            <person name="Iampietro C."/>
            <person name="Lluch J."/>
            <person name="Castinel A."/>
            <person name="Donnadieu C."/>
            <person name="Desvignes T."/>
            <person name="Floi Bucao C."/>
            <person name="Jouanno E."/>
            <person name="Wen M."/>
            <person name="Mejri S."/>
            <person name="Dirks R."/>
            <person name="Jansen H."/>
            <person name="Henkel C."/>
            <person name="Chen W.J."/>
            <person name="Zahm M."/>
            <person name="Cabau C."/>
            <person name="Klopp C."/>
            <person name="Thompson A.W."/>
            <person name="Robinson-Rechavi M."/>
            <person name="Braasch I."/>
            <person name="Lecointre G."/>
            <person name="Bobe J."/>
            <person name="Postlethwait J.H."/>
            <person name="Berthelot C."/>
            <person name="Roest Crollius H."/>
            <person name="Guiguen Y."/>
        </authorList>
    </citation>
    <scope>NUCLEOTIDE SEQUENCE</scope>
    <source>
        <strain evidence="2">WJC10195</strain>
    </source>
</reference>
<feature type="region of interest" description="Disordered" evidence="1">
    <location>
        <begin position="32"/>
        <end position="126"/>
    </location>
</feature>
<organism evidence="2 3">
    <name type="scientific">Synaphobranchus kaupii</name>
    <name type="common">Kaup's arrowtooth eel</name>
    <dbReference type="NCBI Taxonomy" id="118154"/>
    <lineage>
        <taxon>Eukaryota</taxon>
        <taxon>Metazoa</taxon>
        <taxon>Chordata</taxon>
        <taxon>Craniata</taxon>
        <taxon>Vertebrata</taxon>
        <taxon>Euteleostomi</taxon>
        <taxon>Actinopterygii</taxon>
        <taxon>Neopterygii</taxon>
        <taxon>Teleostei</taxon>
        <taxon>Anguilliformes</taxon>
        <taxon>Synaphobranchidae</taxon>
        <taxon>Synaphobranchus</taxon>
    </lineage>
</organism>
<sequence>MAVDRRDVGSQIFWAFGQDARVNKKGAAKEAHLLPGVPPGTRTEEGSGIGGGGLGRRVRPPGCPPELRATQMADETQTRGGQPKDFRTAGETAGEAGGIRRRFRERPTRIPRRRTGRRDETSAAPPLRGAEILALLHRRQLGGRCAPPGVTGGVFPPGVLATRLRAYAGDPAHGRHGADGDVIPDK</sequence>
<accession>A0A9Q1FHA6</accession>